<organism evidence="2 3">
    <name type="scientific">Sporosarcina jeotgali</name>
    <dbReference type="NCBI Taxonomy" id="3020056"/>
    <lineage>
        <taxon>Bacteria</taxon>
        <taxon>Bacillati</taxon>
        <taxon>Bacillota</taxon>
        <taxon>Bacilli</taxon>
        <taxon>Bacillales</taxon>
        <taxon>Caryophanaceae</taxon>
        <taxon>Sporosarcina</taxon>
    </lineage>
</organism>
<dbReference type="InterPro" id="IPR002514">
    <property type="entry name" value="Transposase_8"/>
</dbReference>
<evidence type="ECO:0000256" key="1">
    <source>
        <dbReference type="SAM" id="Coils"/>
    </source>
</evidence>
<evidence type="ECO:0000313" key="2">
    <source>
        <dbReference type="EMBL" id="WOV83101.1"/>
    </source>
</evidence>
<evidence type="ECO:0000313" key="3">
    <source>
        <dbReference type="Proteomes" id="UP001303532"/>
    </source>
</evidence>
<proteinExistence type="predicted"/>
<gene>
    <name evidence="2" type="ORF">PGH26_09165</name>
</gene>
<dbReference type="Pfam" id="PF01527">
    <property type="entry name" value="HTH_Tnp_1"/>
    <property type="match status" value="1"/>
</dbReference>
<keyword evidence="3" id="KW-1185">Reference proteome</keyword>
<name>A0ABZ0KST4_9BACL</name>
<reference evidence="2 3" key="1">
    <citation type="submission" date="2023-01" db="EMBL/GenBank/DDBJ databases">
        <title>Sporosarcina sp. nov., isolated from Korean tranditional fermented seafood 'Jeotgal'.</title>
        <authorList>
            <person name="Yang A.-I."/>
        </authorList>
    </citation>
    <scope>NUCLEOTIDE SEQUENCE [LARGE SCALE GENOMIC DNA]</scope>
    <source>
        <strain evidence="2 3">B2O-1</strain>
    </source>
</reference>
<dbReference type="EMBL" id="CP116341">
    <property type="protein sequence ID" value="WOV83101.1"/>
    <property type="molecule type" value="Genomic_DNA"/>
</dbReference>
<sequence length="116" mass="14101">MEFIKKGRKRILSFEQKCTIVKEVLEENRPKTDIATEHQIHVNSITNWIRIYKEKGVEGLRPFVKTPKVPRDQLRDELKRLQEIEKKYNEQLTEIEILKKFQAFLKEKENKRHTKR</sequence>
<keyword evidence="1" id="KW-0175">Coiled coil</keyword>
<dbReference type="RefSeq" id="WP_323690776.1">
    <property type="nucleotide sequence ID" value="NZ_CP116341.1"/>
</dbReference>
<accession>A0ABZ0KST4</accession>
<dbReference type="Gene3D" id="1.10.10.10">
    <property type="entry name" value="Winged helix-like DNA-binding domain superfamily/Winged helix DNA-binding domain"/>
    <property type="match status" value="1"/>
</dbReference>
<dbReference type="Proteomes" id="UP001303532">
    <property type="component" value="Chromosome"/>
</dbReference>
<protein>
    <submittedName>
        <fullName evidence="2">Transposase</fullName>
    </submittedName>
</protein>
<dbReference type="SUPFAM" id="SSF46689">
    <property type="entry name" value="Homeodomain-like"/>
    <property type="match status" value="1"/>
</dbReference>
<feature type="coiled-coil region" evidence="1">
    <location>
        <begin position="71"/>
        <end position="101"/>
    </location>
</feature>
<dbReference type="InterPro" id="IPR036388">
    <property type="entry name" value="WH-like_DNA-bd_sf"/>
</dbReference>
<dbReference type="InterPro" id="IPR009057">
    <property type="entry name" value="Homeodomain-like_sf"/>
</dbReference>